<reference evidence="2 3" key="1">
    <citation type="submission" date="2016-11" db="EMBL/GenBank/DDBJ databases">
        <title>Trade-off between light-utilization and light-protection in marine flavobacteria.</title>
        <authorList>
            <person name="Kumagai Y."/>
        </authorList>
    </citation>
    <scope>NUCLEOTIDE SEQUENCE [LARGE SCALE GENOMIC DNA]</scope>
    <source>
        <strain evidence="2 3">NBRC 107125</strain>
    </source>
</reference>
<gene>
    <name evidence="2" type="ORF">BST96_04920</name>
</gene>
<dbReference type="KEGG" id="osg:BST96_04920"/>
<dbReference type="RefSeq" id="WP_085757628.1">
    <property type="nucleotide sequence ID" value="NZ_CP019343.1"/>
</dbReference>
<protein>
    <recommendedName>
        <fullName evidence="4">DUF4402 domain-containing protein</fullName>
    </recommendedName>
</protein>
<sequence length="155" mass="15269">MNIKNIVLPLATVSVFALSNVAFAADEASNANVNIVTAITISEDTEIDFGTITNEDGTCTMASGGALTGSAGQSCTGTETPGSFTVSGTDGAVVDLVVTAGSAVDGVTYTPVIDGASSATLTGGNATVAVIGNLALSSATDGDKNIAYTFTANYQ</sequence>
<feature type="signal peptide" evidence="1">
    <location>
        <begin position="1"/>
        <end position="24"/>
    </location>
</feature>
<keyword evidence="3" id="KW-1185">Reference proteome</keyword>
<feature type="chain" id="PRO_5012237077" description="DUF4402 domain-containing protein" evidence="1">
    <location>
        <begin position="25"/>
        <end position="155"/>
    </location>
</feature>
<dbReference type="EMBL" id="CP019343">
    <property type="protein sequence ID" value="ARN73517.1"/>
    <property type="molecule type" value="Genomic_DNA"/>
</dbReference>
<keyword evidence="1" id="KW-0732">Signal</keyword>
<accession>A0A1X9NEZ8</accession>
<evidence type="ECO:0000256" key="1">
    <source>
        <dbReference type="SAM" id="SignalP"/>
    </source>
</evidence>
<organism evidence="2 3">
    <name type="scientific">Oceanicoccus sagamiensis</name>
    <dbReference type="NCBI Taxonomy" id="716816"/>
    <lineage>
        <taxon>Bacteria</taxon>
        <taxon>Pseudomonadati</taxon>
        <taxon>Pseudomonadota</taxon>
        <taxon>Gammaproteobacteria</taxon>
        <taxon>Cellvibrionales</taxon>
        <taxon>Spongiibacteraceae</taxon>
        <taxon>Oceanicoccus</taxon>
    </lineage>
</organism>
<evidence type="ECO:0008006" key="4">
    <source>
        <dbReference type="Google" id="ProtNLM"/>
    </source>
</evidence>
<proteinExistence type="predicted"/>
<evidence type="ECO:0000313" key="3">
    <source>
        <dbReference type="Proteomes" id="UP000193450"/>
    </source>
</evidence>
<evidence type="ECO:0000313" key="2">
    <source>
        <dbReference type="EMBL" id="ARN73517.1"/>
    </source>
</evidence>
<dbReference type="Proteomes" id="UP000193450">
    <property type="component" value="Chromosome"/>
</dbReference>
<name>A0A1X9NEZ8_9GAMM</name>
<dbReference type="OrthoDB" id="9842196at2"/>
<dbReference type="AlphaFoldDB" id="A0A1X9NEZ8"/>